<reference evidence="2 3" key="1">
    <citation type="journal article" date="2019" name="Sci. Rep.">
        <title>Sulfobacillus thermotolerans: new insights into resistance and metabolic capacities of acidophilic chemolithotrophs.</title>
        <authorList>
            <person name="Panyushkina A.E."/>
            <person name="Babenko V.V."/>
            <person name="Nikitina A.S."/>
            <person name="Selezneva O.V."/>
            <person name="Tsaplina I.A."/>
            <person name="Letarova M.A."/>
            <person name="Kostryukova E.S."/>
            <person name="Letarov A.V."/>
        </authorList>
    </citation>
    <scope>NUCLEOTIDE SEQUENCE [LARGE SCALE GENOMIC DNA]</scope>
    <source>
        <strain evidence="2 3">Kr1</strain>
    </source>
</reference>
<evidence type="ECO:0000313" key="3">
    <source>
        <dbReference type="Proteomes" id="UP000325292"/>
    </source>
</evidence>
<gene>
    <name evidence="2" type="ORF">BXT84_13840</name>
</gene>
<protein>
    <submittedName>
        <fullName evidence="2">Uncharacterized protein</fullName>
    </submittedName>
</protein>
<dbReference type="Proteomes" id="UP000325292">
    <property type="component" value="Chromosome"/>
</dbReference>
<sequence length="204" mass="23329">MQPIYYGWDAAKEHDQEVGHQLFDRHATTKRTVEKLADGIRTLTTSTDPVTVALLHDHVLAMEERMRKGLVMRRWDPFFPELFRYADEIHQRVEPRPDGILVEAHSGNPYVVQLLYRHAEAVTDFAKRGWEAAREPHQLPPKPTSSLSTPLSQDAPMPTNRRSADDSRPLLNDQSQSPSAVYPQQCRGQGGHRRGRHGPSNVWR</sequence>
<evidence type="ECO:0000313" key="2">
    <source>
        <dbReference type="EMBL" id="AUW94898.1"/>
    </source>
</evidence>
<dbReference type="EMBL" id="CP019454">
    <property type="protein sequence ID" value="AUW94898.1"/>
    <property type="molecule type" value="Genomic_DNA"/>
</dbReference>
<organism evidence="2 3">
    <name type="scientific">Sulfobacillus thermotolerans</name>
    <dbReference type="NCBI Taxonomy" id="338644"/>
    <lineage>
        <taxon>Bacteria</taxon>
        <taxon>Bacillati</taxon>
        <taxon>Bacillota</taxon>
        <taxon>Clostridia</taxon>
        <taxon>Eubacteriales</taxon>
        <taxon>Clostridiales Family XVII. Incertae Sedis</taxon>
        <taxon>Sulfobacillus</taxon>
    </lineage>
</organism>
<feature type="region of interest" description="Disordered" evidence="1">
    <location>
        <begin position="134"/>
        <end position="204"/>
    </location>
</feature>
<keyword evidence="3" id="KW-1185">Reference proteome</keyword>
<evidence type="ECO:0000256" key="1">
    <source>
        <dbReference type="SAM" id="MobiDB-lite"/>
    </source>
</evidence>
<accession>A0ABM6RUC4</accession>
<proteinExistence type="predicted"/>
<name>A0ABM6RUC4_9FIRM</name>